<evidence type="ECO:0000259" key="4">
    <source>
        <dbReference type="PROSITE" id="PS51123"/>
    </source>
</evidence>
<dbReference type="AlphaFoldDB" id="A0A3B0XIW4"/>
<feature type="domain" description="OmpA-like" evidence="4">
    <location>
        <begin position="93"/>
        <end position="207"/>
    </location>
</feature>
<evidence type="ECO:0000256" key="1">
    <source>
        <dbReference type="ARBA" id="ARBA00004442"/>
    </source>
</evidence>
<dbReference type="EMBL" id="UOFH01000393">
    <property type="protein sequence ID" value="VAW67521.1"/>
    <property type="molecule type" value="Genomic_DNA"/>
</dbReference>
<name>A0A3B0XIW4_9ZZZZ</name>
<evidence type="ECO:0000313" key="5">
    <source>
        <dbReference type="EMBL" id="VAW67521.1"/>
    </source>
</evidence>
<dbReference type="CDD" id="cd07185">
    <property type="entry name" value="OmpA_C-like"/>
    <property type="match status" value="1"/>
</dbReference>
<dbReference type="PANTHER" id="PTHR30329">
    <property type="entry name" value="STATOR ELEMENT OF FLAGELLAR MOTOR COMPLEX"/>
    <property type="match status" value="1"/>
</dbReference>
<protein>
    <recommendedName>
        <fullName evidence="4">OmpA-like domain-containing protein</fullName>
    </recommendedName>
</protein>
<accession>A0A3B0XIW4</accession>
<dbReference type="PRINTS" id="PR01021">
    <property type="entry name" value="OMPADOMAIN"/>
</dbReference>
<organism evidence="5">
    <name type="scientific">hydrothermal vent metagenome</name>
    <dbReference type="NCBI Taxonomy" id="652676"/>
    <lineage>
        <taxon>unclassified sequences</taxon>
        <taxon>metagenomes</taxon>
        <taxon>ecological metagenomes</taxon>
    </lineage>
</organism>
<dbReference type="GO" id="GO:0009279">
    <property type="term" value="C:cell outer membrane"/>
    <property type="evidence" value="ECO:0007669"/>
    <property type="project" value="UniProtKB-SubCell"/>
</dbReference>
<sequence length="211" mass="23461">MNIENKINHSLLLAVSLPLLILGGCAANESVKLSSETDFSTEQESSILNEQPTEIDELISVTPIEESINVVEPPEVADDASIEIMLVDNVKIKEPTPKPQKLIIGFSFDEANIDATYGEVLWQHAQYLKENENLILNISGHTDRSGARVYNEMLSQKRAEQVAKILMDFGALESQIKVTANASDQPLMGAIHNRQHRRVELDFQDPQIVSN</sequence>
<reference evidence="5" key="1">
    <citation type="submission" date="2018-06" db="EMBL/GenBank/DDBJ databases">
        <authorList>
            <person name="Zhirakovskaya E."/>
        </authorList>
    </citation>
    <scope>NUCLEOTIDE SEQUENCE</scope>
</reference>
<proteinExistence type="predicted"/>
<dbReference type="InterPro" id="IPR006665">
    <property type="entry name" value="OmpA-like"/>
</dbReference>
<gene>
    <name evidence="5" type="ORF">MNBD_GAMMA08-1041</name>
</gene>
<comment type="subcellular location">
    <subcellularLocation>
        <location evidence="1">Cell outer membrane</location>
    </subcellularLocation>
</comment>
<keyword evidence="3" id="KW-0998">Cell outer membrane</keyword>
<dbReference type="InterPro" id="IPR050330">
    <property type="entry name" value="Bact_OuterMem_StrucFunc"/>
</dbReference>
<dbReference type="Pfam" id="PF00691">
    <property type="entry name" value="OmpA"/>
    <property type="match status" value="1"/>
</dbReference>
<dbReference type="PANTHER" id="PTHR30329:SF21">
    <property type="entry name" value="LIPOPROTEIN YIAD-RELATED"/>
    <property type="match status" value="1"/>
</dbReference>
<dbReference type="SUPFAM" id="SSF103088">
    <property type="entry name" value="OmpA-like"/>
    <property type="match status" value="1"/>
</dbReference>
<dbReference type="PROSITE" id="PS51123">
    <property type="entry name" value="OMPA_2"/>
    <property type="match status" value="1"/>
</dbReference>
<dbReference type="InterPro" id="IPR006664">
    <property type="entry name" value="OMP_bac"/>
</dbReference>
<evidence type="ECO:0000256" key="2">
    <source>
        <dbReference type="ARBA" id="ARBA00023136"/>
    </source>
</evidence>
<dbReference type="PROSITE" id="PS51257">
    <property type="entry name" value="PROKAR_LIPOPROTEIN"/>
    <property type="match status" value="1"/>
</dbReference>
<dbReference type="InterPro" id="IPR036737">
    <property type="entry name" value="OmpA-like_sf"/>
</dbReference>
<keyword evidence="2" id="KW-0472">Membrane</keyword>
<evidence type="ECO:0000256" key="3">
    <source>
        <dbReference type="ARBA" id="ARBA00023237"/>
    </source>
</evidence>
<dbReference type="Gene3D" id="3.30.1330.60">
    <property type="entry name" value="OmpA-like domain"/>
    <property type="match status" value="1"/>
</dbReference>